<evidence type="ECO:0000256" key="3">
    <source>
        <dbReference type="ARBA" id="ARBA00022782"/>
    </source>
</evidence>
<evidence type="ECO:0000256" key="5">
    <source>
        <dbReference type="RuleBase" id="RU364012"/>
    </source>
</evidence>
<sequence length="605" mass="66960">MATLKTISAALKLVDTKKENLKKAYDDLQSHSSILTSFSLSWPDLDSHFTSIQNSLTQRFHRLESLESQPMVPSTAPVEHSSSNPVSRNPTEPSSSSNPSKQIPKDPTLSSSLNPPTQTPKDPTLSFKSPTQPQSESVPNVVSGSVLPRPELKALCERRDGKGLRKYISEHMKERRDIQKEFPAAMQCVADPAAMILDAMDDFYGASEVRFKDFRVIRLDCIFLLEQLRGIAPHIGDEVKEKSKKLAEEWKEKAMMDGAIAIKALGLLHLVATYGLASEFSMDDLVEIAAIAANKNEFQELVRVIGFGDRIAGQEIEDSILMKLSLCQNESHLYFSWWFYIIQKLINRGKHVVAVGYIFENKLADKIPPVPILKAYVEESKNIAQKICQEGKNSLKSLREATNKEIQALQSVIKAIESHNLESVYPRASLEQRIEQLERQKADLDRPVANSAAKPHPQKQQQQQQKKRKQDQQQSGSKHPRTTAPVGPAAAQMNVCNANTTLPQYQQPHLLPAGLLQDHHSPYVSSQTMQYGMVGPTPTAASYMGPAVGAYDLAGAPVGFSGNTGLGGSHYYSSQPQVPSGYYNVSTAYGGYSLPPQCQPSYYPQ</sequence>
<keyword evidence="8" id="KW-1185">Reference proteome</keyword>
<keyword evidence="3 5" id="KW-0221">Differentiation</keyword>
<dbReference type="InterPro" id="IPR012474">
    <property type="entry name" value="Frigida"/>
</dbReference>
<evidence type="ECO:0000256" key="1">
    <source>
        <dbReference type="ARBA" id="ARBA00008956"/>
    </source>
</evidence>
<dbReference type="GO" id="GO:0030154">
    <property type="term" value="P:cell differentiation"/>
    <property type="evidence" value="ECO:0007669"/>
    <property type="project" value="UniProtKB-KW"/>
</dbReference>
<organism evidence="7 8">
    <name type="scientific">Quillaja saponaria</name>
    <name type="common">Soap bark tree</name>
    <dbReference type="NCBI Taxonomy" id="32244"/>
    <lineage>
        <taxon>Eukaryota</taxon>
        <taxon>Viridiplantae</taxon>
        <taxon>Streptophyta</taxon>
        <taxon>Embryophyta</taxon>
        <taxon>Tracheophyta</taxon>
        <taxon>Spermatophyta</taxon>
        <taxon>Magnoliopsida</taxon>
        <taxon>eudicotyledons</taxon>
        <taxon>Gunneridae</taxon>
        <taxon>Pentapetalae</taxon>
        <taxon>rosids</taxon>
        <taxon>fabids</taxon>
        <taxon>Fabales</taxon>
        <taxon>Quillajaceae</taxon>
        <taxon>Quillaja</taxon>
    </lineage>
</organism>
<evidence type="ECO:0000256" key="4">
    <source>
        <dbReference type="ARBA" id="ARBA00023089"/>
    </source>
</evidence>
<dbReference type="PANTHER" id="PTHR31791">
    <property type="entry name" value="FRIGIDA-LIKE PROTEIN 3-RELATED"/>
    <property type="match status" value="1"/>
</dbReference>
<evidence type="ECO:0000313" key="8">
    <source>
        <dbReference type="Proteomes" id="UP001163823"/>
    </source>
</evidence>
<feature type="region of interest" description="Disordered" evidence="6">
    <location>
        <begin position="445"/>
        <end position="488"/>
    </location>
</feature>
<dbReference type="Proteomes" id="UP001163823">
    <property type="component" value="Chromosome 6"/>
</dbReference>
<reference evidence="7" key="1">
    <citation type="journal article" date="2023" name="Science">
        <title>Elucidation of the pathway for biosynthesis of saponin adjuvants from the soapbark tree.</title>
        <authorList>
            <person name="Reed J."/>
            <person name="Orme A."/>
            <person name="El-Demerdash A."/>
            <person name="Owen C."/>
            <person name="Martin L.B.B."/>
            <person name="Misra R.C."/>
            <person name="Kikuchi S."/>
            <person name="Rejzek M."/>
            <person name="Martin A.C."/>
            <person name="Harkess A."/>
            <person name="Leebens-Mack J."/>
            <person name="Louveau T."/>
            <person name="Stephenson M.J."/>
            <person name="Osbourn A."/>
        </authorList>
    </citation>
    <scope>NUCLEOTIDE SEQUENCE</scope>
    <source>
        <strain evidence="7">S10</strain>
    </source>
</reference>
<evidence type="ECO:0000256" key="6">
    <source>
        <dbReference type="SAM" id="MobiDB-lite"/>
    </source>
</evidence>
<protein>
    <recommendedName>
        <fullName evidence="5">FRIGIDA-like protein</fullName>
    </recommendedName>
</protein>
<feature type="compositionally biased region" description="Low complexity" evidence="6">
    <location>
        <begin position="87"/>
        <end position="100"/>
    </location>
</feature>
<keyword evidence="2 5" id="KW-0217">Developmental protein</keyword>
<comment type="caution">
    <text evidence="7">The sequence shown here is derived from an EMBL/GenBank/DDBJ whole genome shotgun (WGS) entry which is preliminary data.</text>
</comment>
<dbReference type="AlphaFoldDB" id="A0AAD7PR11"/>
<proteinExistence type="inferred from homology"/>
<keyword evidence="4 5" id="KW-0287">Flowering</keyword>
<gene>
    <name evidence="7" type="ORF">O6P43_013614</name>
</gene>
<feature type="region of interest" description="Disordered" evidence="6">
    <location>
        <begin position="68"/>
        <end position="144"/>
    </location>
</feature>
<feature type="compositionally biased region" description="Polar residues" evidence="6">
    <location>
        <begin position="108"/>
        <end position="143"/>
    </location>
</feature>
<evidence type="ECO:0000256" key="2">
    <source>
        <dbReference type="ARBA" id="ARBA00022473"/>
    </source>
</evidence>
<dbReference type="GO" id="GO:0009908">
    <property type="term" value="P:flower development"/>
    <property type="evidence" value="ECO:0007669"/>
    <property type="project" value="UniProtKB-KW"/>
</dbReference>
<dbReference type="EMBL" id="JARAOO010000006">
    <property type="protein sequence ID" value="KAJ7963690.1"/>
    <property type="molecule type" value="Genomic_DNA"/>
</dbReference>
<comment type="similarity">
    <text evidence="1 5">Belongs to the Frigida family.</text>
</comment>
<name>A0AAD7PR11_QUISA</name>
<evidence type="ECO:0000313" key="7">
    <source>
        <dbReference type="EMBL" id="KAJ7963690.1"/>
    </source>
</evidence>
<dbReference type="PANTHER" id="PTHR31791:SF47">
    <property type="entry name" value="INACTIVE FRIGIDA-LIKE PROTEIN 2"/>
    <property type="match status" value="1"/>
</dbReference>
<dbReference type="Pfam" id="PF07899">
    <property type="entry name" value="Frigida"/>
    <property type="match status" value="2"/>
</dbReference>
<accession>A0AAD7PR11</accession>